<evidence type="ECO:0000256" key="6">
    <source>
        <dbReference type="ARBA" id="ARBA00022692"/>
    </source>
</evidence>
<evidence type="ECO:0000256" key="5">
    <source>
        <dbReference type="ARBA" id="ARBA00022519"/>
    </source>
</evidence>
<dbReference type="PROSITE" id="PS00409">
    <property type="entry name" value="PROKAR_NTER_METHYL"/>
    <property type="match status" value="1"/>
</dbReference>
<keyword evidence="4" id="KW-0488">Methylation</keyword>
<keyword evidence="3" id="KW-1003">Cell membrane</keyword>
<dbReference type="Proteomes" id="UP000004263">
    <property type="component" value="Unassembled WGS sequence"/>
</dbReference>
<sequence>MRKKAGFSLIELMITLVILGIIASAVVPQLGSLFTRKNIESIGKTLEQSFRLARTEAVNRGVPVMVKPSEASGNWADGWEIVFTNSDGDEELIRHFSAISSGAKLTSSEFSVGTPLTIDPNGKARSVGSFSLDYDDCQKSNHDLKFDILISGLVKRSKTSCN</sequence>
<evidence type="ECO:0000256" key="4">
    <source>
        <dbReference type="ARBA" id="ARBA00022481"/>
    </source>
</evidence>
<dbReference type="OrthoDB" id="6183358at2"/>
<dbReference type="NCBIfam" id="TIGR02532">
    <property type="entry name" value="IV_pilin_GFxxxE"/>
    <property type="match status" value="1"/>
</dbReference>
<keyword evidence="7 11" id="KW-1133">Transmembrane helix</keyword>
<evidence type="ECO:0000256" key="9">
    <source>
        <dbReference type="ARBA" id="ARBA00025772"/>
    </source>
</evidence>
<dbReference type="SUPFAM" id="SSF54523">
    <property type="entry name" value="Pili subunits"/>
    <property type="match status" value="1"/>
</dbReference>
<dbReference type="InterPro" id="IPR012902">
    <property type="entry name" value="N_methyl_site"/>
</dbReference>
<dbReference type="InterPro" id="IPR045584">
    <property type="entry name" value="Pilin-like"/>
</dbReference>
<dbReference type="Pfam" id="PF12019">
    <property type="entry name" value="GspH"/>
    <property type="match status" value="1"/>
</dbReference>
<feature type="domain" description="General secretion pathway GspH" evidence="12">
    <location>
        <begin position="45"/>
        <end position="135"/>
    </location>
</feature>
<comment type="similarity">
    <text evidence="9">Belongs to the GSP H family.</text>
</comment>
<dbReference type="AlphaFoldDB" id="Q1MYR6"/>
<accession>Q1MYR6</accession>
<dbReference type="Gene3D" id="3.55.40.10">
    <property type="entry name" value="minor pseudopilin epsh domain"/>
    <property type="match status" value="1"/>
</dbReference>
<evidence type="ECO:0000256" key="2">
    <source>
        <dbReference type="ARBA" id="ARBA00021549"/>
    </source>
</evidence>
<dbReference type="GO" id="GO:0005886">
    <property type="term" value="C:plasma membrane"/>
    <property type="evidence" value="ECO:0007669"/>
    <property type="project" value="UniProtKB-SubCell"/>
</dbReference>
<keyword evidence="5" id="KW-0997">Cell inner membrane</keyword>
<evidence type="ECO:0000313" key="13">
    <source>
        <dbReference type="EMBL" id="EAT11140.1"/>
    </source>
</evidence>
<evidence type="ECO:0000256" key="7">
    <source>
        <dbReference type="ARBA" id="ARBA00022989"/>
    </source>
</evidence>
<evidence type="ECO:0000256" key="3">
    <source>
        <dbReference type="ARBA" id="ARBA00022475"/>
    </source>
</evidence>
<keyword evidence="6 11" id="KW-0812">Transmembrane</keyword>
<dbReference type="STRING" id="207949.RED65_05079"/>
<comment type="subcellular location">
    <subcellularLocation>
        <location evidence="1">Cell inner membrane</location>
        <topology evidence="1">Single-pass membrane protein</topology>
    </subcellularLocation>
</comment>
<name>Q1MYR6_9GAMM</name>
<protein>
    <recommendedName>
        <fullName evidence="2">Type II secretion system protein H</fullName>
    </recommendedName>
    <alternativeName>
        <fullName evidence="10">General secretion pathway protein H</fullName>
    </alternativeName>
</protein>
<dbReference type="Pfam" id="PF07963">
    <property type="entry name" value="N_methyl"/>
    <property type="match status" value="1"/>
</dbReference>
<evidence type="ECO:0000256" key="1">
    <source>
        <dbReference type="ARBA" id="ARBA00004377"/>
    </source>
</evidence>
<dbReference type="GO" id="GO:0015628">
    <property type="term" value="P:protein secretion by the type II secretion system"/>
    <property type="evidence" value="ECO:0007669"/>
    <property type="project" value="InterPro"/>
</dbReference>
<evidence type="ECO:0000256" key="8">
    <source>
        <dbReference type="ARBA" id="ARBA00023136"/>
    </source>
</evidence>
<dbReference type="EMBL" id="AAQH01000023">
    <property type="protein sequence ID" value="EAT11140.1"/>
    <property type="molecule type" value="Genomic_DNA"/>
</dbReference>
<proteinExistence type="inferred from homology"/>
<dbReference type="InterPro" id="IPR022346">
    <property type="entry name" value="T2SS_GspH"/>
</dbReference>
<dbReference type="InterPro" id="IPR002416">
    <property type="entry name" value="T2SS_protein-GspH"/>
</dbReference>
<evidence type="ECO:0000256" key="10">
    <source>
        <dbReference type="ARBA" id="ARBA00030775"/>
    </source>
</evidence>
<evidence type="ECO:0000313" key="14">
    <source>
        <dbReference type="Proteomes" id="UP000004263"/>
    </source>
</evidence>
<dbReference type="PRINTS" id="PR00885">
    <property type="entry name" value="BCTERIALGSPH"/>
</dbReference>
<feature type="transmembrane region" description="Helical" evidence="11">
    <location>
        <begin position="12"/>
        <end position="31"/>
    </location>
</feature>
<gene>
    <name evidence="13" type="ORF">RED65_05079</name>
</gene>
<dbReference type="RefSeq" id="WP_007016742.1">
    <property type="nucleotide sequence ID" value="NZ_AAQH01000023.1"/>
</dbReference>
<dbReference type="GO" id="GO:0015627">
    <property type="term" value="C:type II protein secretion system complex"/>
    <property type="evidence" value="ECO:0007669"/>
    <property type="project" value="InterPro"/>
</dbReference>
<evidence type="ECO:0000259" key="12">
    <source>
        <dbReference type="Pfam" id="PF12019"/>
    </source>
</evidence>
<keyword evidence="14" id="KW-1185">Reference proteome</keyword>
<keyword evidence="8 11" id="KW-0472">Membrane</keyword>
<comment type="caution">
    <text evidence="13">The sequence shown here is derived from an EMBL/GenBank/DDBJ whole genome shotgun (WGS) entry which is preliminary data.</text>
</comment>
<reference evidence="13 14" key="1">
    <citation type="submission" date="2006-03" db="EMBL/GenBank/DDBJ databases">
        <authorList>
            <person name="Pinhassi J."/>
            <person name="Pedros-Alio C."/>
            <person name="Ferriera S."/>
            <person name="Johnson J."/>
            <person name="Kravitz S."/>
            <person name="Halpern A."/>
            <person name="Remington K."/>
            <person name="Beeson K."/>
            <person name="Tran B."/>
            <person name="Rogers Y.-H."/>
            <person name="Friedman R."/>
            <person name="Venter J.C."/>
        </authorList>
    </citation>
    <scope>NUCLEOTIDE SEQUENCE [LARGE SCALE GENOMIC DNA]</scope>
    <source>
        <strain evidence="13 14">RED65</strain>
    </source>
</reference>
<organism evidence="13 14">
    <name type="scientific">Bermanella marisrubri</name>
    <dbReference type="NCBI Taxonomy" id="207949"/>
    <lineage>
        <taxon>Bacteria</taxon>
        <taxon>Pseudomonadati</taxon>
        <taxon>Pseudomonadota</taxon>
        <taxon>Gammaproteobacteria</taxon>
        <taxon>Oceanospirillales</taxon>
        <taxon>Oceanospirillaceae</taxon>
        <taxon>Bermanella</taxon>
    </lineage>
</organism>
<evidence type="ECO:0000256" key="11">
    <source>
        <dbReference type="SAM" id="Phobius"/>
    </source>
</evidence>
<dbReference type="HOGENOM" id="CLU_084761_1_4_6"/>